<organism evidence="2 3">
    <name type="scientific">Alkalicoccobacillus murimartini</name>
    <dbReference type="NCBI Taxonomy" id="171685"/>
    <lineage>
        <taxon>Bacteria</taxon>
        <taxon>Bacillati</taxon>
        <taxon>Bacillota</taxon>
        <taxon>Bacilli</taxon>
        <taxon>Bacillales</taxon>
        <taxon>Bacillaceae</taxon>
        <taxon>Alkalicoccobacillus</taxon>
    </lineage>
</organism>
<evidence type="ECO:0000313" key="3">
    <source>
        <dbReference type="Proteomes" id="UP001225034"/>
    </source>
</evidence>
<accession>A0ABT9YFD2</accession>
<keyword evidence="1" id="KW-1133">Transmembrane helix</keyword>
<evidence type="ECO:0000313" key="2">
    <source>
        <dbReference type="EMBL" id="MDQ0206556.1"/>
    </source>
</evidence>
<keyword evidence="1" id="KW-0812">Transmembrane</keyword>
<keyword evidence="3" id="KW-1185">Reference proteome</keyword>
<dbReference type="RefSeq" id="WP_306981172.1">
    <property type="nucleotide sequence ID" value="NZ_JAUSUA010000002.1"/>
</dbReference>
<reference evidence="2 3" key="1">
    <citation type="submission" date="2023-07" db="EMBL/GenBank/DDBJ databases">
        <title>Genomic Encyclopedia of Type Strains, Phase IV (KMG-IV): sequencing the most valuable type-strain genomes for metagenomic binning, comparative biology and taxonomic classification.</title>
        <authorList>
            <person name="Goeker M."/>
        </authorList>
    </citation>
    <scope>NUCLEOTIDE SEQUENCE [LARGE SCALE GENOMIC DNA]</scope>
    <source>
        <strain evidence="2 3">DSM 19154</strain>
    </source>
</reference>
<feature type="transmembrane region" description="Helical" evidence="1">
    <location>
        <begin position="39"/>
        <end position="56"/>
    </location>
</feature>
<dbReference type="Proteomes" id="UP001225034">
    <property type="component" value="Unassembled WGS sequence"/>
</dbReference>
<gene>
    <name evidence="2" type="ORF">J2S05_001355</name>
</gene>
<proteinExistence type="predicted"/>
<dbReference type="EMBL" id="JAUSUA010000002">
    <property type="protein sequence ID" value="MDQ0206556.1"/>
    <property type="molecule type" value="Genomic_DNA"/>
</dbReference>
<sequence length="69" mass="7484">MSVTSSKLLDGVIAGLFTAVLLTMKDLVMYQVVNWSLTMTISLAAFAVCALVLPTLRKKPQSRSRRIAG</sequence>
<name>A0ABT9YFD2_9BACI</name>
<feature type="transmembrane region" description="Helical" evidence="1">
    <location>
        <begin position="12"/>
        <end position="33"/>
    </location>
</feature>
<keyword evidence="1" id="KW-0472">Membrane</keyword>
<evidence type="ECO:0000256" key="1">
    <source>
        <dbReference type="SAM" id="Phobius"/>
    </source>
</evidence>
<comment type="caution">
    <text evidence="2">The sequence shown here is derived from an EMBL/GenBank/DDBJ whole genome shotgun (WGS) entry which is preliminary data.</text>
</comment>
<protein>
    <submittedName>
        <fullName evidence="2">Uncharacterized protein</fullName>
    </submittedName>
</protein>